<proteinExistence type="predicted"/>
<gene>
    <name evidence="1" type="ORF">HMPREF0198_1030</name>
</gene>
<keyword evidence="2" id="KW-1185">Reference proteome</keyword>
<comment type="caution">
    <text evidence="1">The sequence shown here is derived from an EMBL/GenBank/DDBJ whole genome shotgun (WGS) entry which is preliminary data.</text>
</comment>
<dbReference type="EMBL" id="ACKY01000053">
    <property type="protein sequence ID" value="EEV88829.1"/>
    <property type="molecule type" value="Genomic_DNA"/>
</dbReference>
<evidence type="ECO:0000313" key="2">
    <source>
        <dbReference type="Proteomes" id="UP000004870"/>
    </source>
</evidence>
<reference evidence="1 2" key="1">
    <citation type="submission" date="2009-08" db="EMBL/GenBank/DDBJ databases">
        <authorList>
            <person name="Qin X."/>
            <person name="Bachman B."/>
            <person name="Battles P."/>
            <person name="Bell A."/>
            <person name="Bess C."/>
            <person name="Bickham C."/>
            <person name="Chaboub L."/>
            <person name="Chen D."/>
            <person name="Coyle M."/>
            <person name="Deiros D.R."/>
            <person name="Dinh H."/>
            <person name="Forbes L."/>
            <person name="Fowler G."/>
            <person name="Francisco L."/>
            <person name="Fu Q."/>
            <person name="Gubbala S."/>
            <person name="Hale W."/>
            <person name="Han Y."/>
            <person name="Hemphill L."/>
            <person name="Highlander S.K."/>
            <person name="Hirani K."/>
            <person name="Hogues M."/>
            <person name="Jackson L."/>
            <person name="Jakkamsetti A."/>
            <person name="Javaid M."/>
            <person name="Jiang H."/>
            <person name="Korchina V."/>
            <person name="Kovar C."/>
            <person name="Lara F."/>
            <person name="Lee S."/>
            <person name="Mata R."/>
            <person name="Mathew T."/>
            <person name="Moen C."/>
            <person name="Morales K."/>
            <person name="Munidasa M."/>
            <person name="Nazareth L."/>
            <person name="Ngo R."/>
            <person name="Nguyen L."/>
            <person name="Okwuonu G."/>
            <person name="Ongeri F."/>
            <person name="Patil S."/>
            <person name="Petrosino J."/>
            <person name="Pham C."/>
            <person name="Pham P."/>
            <person name="Pu L.-L."/>
            <person name="Puazo M."/>
            <person name="Raj R."/>
            <person name="Reid J."/>
            <person name="Rouhana J."/>
            <person name="Saada N."/>
            <person name="Shang Y."/>
            <person name="Simmons D."/>
            <person name="Thornton R."/>
            <person name="Warren J."/>
            <person name="Weissenberger G."/>
            <person name="Zhang J."/>
            <person name="Zhang L."/>
            <person name="Zhou C."/>
            <person name="Zhu D."/>
            <person name="Muzny D."/>
            <person name="Worley K."/>
            <person name="Gibbs R."/>
        </authorList>
    </citation>
    <scope>NUCLEOTIDE SEQUENCE [LARGE SCALE GENOMIC DNA]</scope>
    <source>
        <strain evidence="2">ATCC 15826 / DSM 8339 / NCTC 10426 / 6573</strain>
    </source>
</reference>
<feature type="non-terminal residue" evidence="1">
    <location>
        <position position="1"/>
    </location>
</feature>
<evidence type="ECO:0000313" key="1">
    <source>
        <dbReference type="EMBL" id="EEV88829.1"/>
    </source>
</evidence>
<protein>
    <submittedName>
        <fullName evidence="1">Uncharacterized protein</fullName>
    </submittedName>
</protein>
<accession>C8N952</accession>
<dbReference type="Proteomes" id="UP000004870">
    <property type="component" value="Unassembled WGS sequence"/>
</dbReference>
<sequence length="76" mass="8220">GGVLFAPGGNQRALLGGRISGRVAAVRRAQQGQEGEEGKEEWREEVGHGVQGADVWELDFAAGFWKRANFIGRAVR</sequence>
<organism evidence="1 2">
    <name type="scientific">Cardiobacterium hominis (strain ATCC 15826 / DSM 8339 / NCTC 10426 / 6573)</name>
    <dbReference type="NCBI Taxonomy" id="638300"/>
    <lineage>
        <taxon>Bacteria</taxon>
        <taxon>Pseudomonadati</taxon>
        <taxon>Pseudomonadota</taxon>
        <taxon>Gammaproteobacteria</taxon>
        <taxon>Cardiobacteriales</taxon>
        <taxon>Cardiobacteriaceae</taxon>
        <taxon>Cardiobacterium</taxon>
    </lineage>
</organism>
<dbReference type="HOGENOM" id="CLU_2660120_0_0_6"/>
<name>C8N952_CARH6</name>
<dbReference type="AlphaFoldDB" id="C8N952"/>